<gene>
    <name evidence="1" type="ORF">WKI67_01225</name>
</gene>
<dbReference type="Proteomes" id="UP001377168">
    <property type="component" value="Unassembled WGS sequence"/>
</dbReference>
<keyword evidence="2" id="KW-1185">Reference proteome</keyword>
<comment type="caution">
    <text evidence="1">The sequence shown here is derived from an EMBL/GenBank/DDBJ whole genome shotgun (WGS) entry which is preliminary data.</text>
</comment>
<evidence type="ECO:0000313" key="1">
    <source>
        <dbReference type="EMBL" id="MEJ8632108.1"/>
    </source>
</evidence>
<proteinExistence type="predicted"/>
<dbReference type="EMBL" id="JBBKAJ010000004">
    <property type="protein sequence ID" value="MEJ8632108.1"/>
    <property type="molecule type" value="Genomic_DNA"/>
</dbReference>
<name>A0ACC6PKX2_9ACTN</name>
<accession>A0ACC6PKX2</accession>
<organism evidence="1 2">
    <name type="scientific">Streptomyces achmelvichensis</name>
    <dbReference type="NCBI Taxonomy" id="3134111"/>
    <lineage>
        <taxon>Bacteria</taxon>
        <taxon>Bacillati</taxon>
        <taxon>Actinomycetota</taxon>
        <taxon>Actinomycetes</taxon>
        <taxon>Kitasatosporales</taxon>
        <taxon>Streptomycetaceae</taxon>
        <taxon>Streptomyces</taxon>
    </lineage>
</organism>
<protein>
    <submittedName>
        <fullName evidence="1">IS4 family transposase</fullName>
    </submittedName>
</protein>
<reference evidence="1" key="1">
    <citation type="submission" date="2024-03" db="EMBL/GenBank/DDBJ databases">
        <title>Novel Streptomyces species of biotechnological and ecological value are a feature of Machair soil.</title>
        <authorList>
            <person name="Prole J.R."/>
            <person name="Goodfellow M."/>
            <person name="Allenby N."/>
            <person name="Ward A.C."/>
        </authorList>
    </citation>
    <scope>NUCLEOTIDE SEQUENCE</scope>
    <source>
        <strain evidence="1">MS2.AVA.5</strain>
    </source>
</reference>
<evidence type="ECO:0000313" key="2">
    <source>
        <dbReference type="Proteomes" id="UP001377168"/>
    </source>
</evidence>
<sequence length="468" mass="51568">MQEKSVIVRMIEVAGGVYAPGHVGELTQIVDFALVDAVLEETGTREKRLRLLPSRVVVYFVLALSLFEHDSYRTVWGKLVAGLEGLALVRPSVSSLSRARRRIGVAPLRRLFETLAGPVAARGQAGAFYRGLRTVAVDGTLLHVPDDEAITWRYPKRVGEKMEFGYPLLRLVVLVECGTRAVPAAAFGPESEGELPYARRLLGALDHSMLLLADAGFDATTFLHAIHARGAQFLVRSSARRVPTPFRHLGDGSYLARLGYGVLPTLLTVRVIEAQVTITLADGTIRREQWRLLTSLLDPARHPARELVDLYHERWQAETTYFSIKATMLNGRVLRSRSLEGLDQEVYALLTTYQALIRAAGDAVATRPGLDMDRISFTVLLQSAADQVTTAHGILPATPGDLTGAIGRAILDALLPARRRSRLKARTRKNPTSKYGPNAGQRPATAQTYTFRADITFLEHGLSTRQHR</sequence>